<sequence>MDPVAGFTFGVGLMTLGAVIHYMKSQVASGSIQRNSAIGIRTKATMSSDHAWQAGHASAAPVLTVTFLTAYGTGAISLALGLAFRLSDTANSTVIIVPSVGLVGILALLTAAAIRANSTARAVGDSTDSSAHAELYDGGQREVQIEKHGRRSGGRRHPRGGRYHHPDRLRRRLT</sequence>
<keyword evidence="2" id="KW-0472">Membrane</keyword>
<feature type="transmembrane region" description="Helical" evidence="2">
    <location>
        <begin position="6"/>
        <end position="23"/>
    </location>
</feature>
<dbReference type="Pfam" id="PF13630">
    <property type="entry name" value="SdpI"/>
    <property type="match status" value="1"/>
</dbReference>
<evidence type="ECO:0000256" key="1">
    <source>
        <dbReference type="SAM" id="MobiDB-lite"/>
    </source>
</evidence>
<dbReference type="Proteomes" id="UP001500034">
    <property type="component" value="Unassembled WGS sequence"/>
</dbReference>
<gene>
    <name evidence="3" type="ORF">GCM10022384_34360</name>
</gene>
<feature type="region of interest" description="Disordered" evidence="1">
    <location>
        <begin position="147"/>
        <end position="174"/>
    </location>
</feature>
<protein>
    <recommendedName>
        <fullName evidence="5">SdpI family protein</fullName>
    </recommendedName>
</protein>
<evidence type="ECO:0000313" key="4">
    <source>
        <dbReference type="Proteomes" id="UP001500034"/>
    </source>
</evidence>
<reference evidence="4" key="1">
    <citation type="journal article" date="2019" name="Int. J. Syst. Evol. Microbiol.">
        <title>The Global Catalogue of Microorganisms (GCM) 10K type strain sequencing project: providing services to taxonomists for standard genome sequencing and annotation.</title>
        <authorList>
            <consortium name="The Broad Institute Genomics Platform"/>
            <consortium name="The Broad Institute Genome Sequencing Center for Infectious Disease"/>
            <person name="Wu L."/>
            <person name="Ma J."/>
        </authorList>
    </citation>
    <scope>NUCLEOTIDE SEQUENCE [LARGE SCALE GENOMIC DNA]</scope>
    <source>
        <strain evidence="4">JCM 17027</strain>
    </source>
</reference>
<feature type="compositionally biased region" description="Basic residues" evidence="1">
    <location>
        <begin position="148"/>
        <end position="174"/>
    </location>
</feature>
<evidence type="ECO:0000313" key="3">
    <source>
        <dbReference type="EMBL" id="GAA3982565.1"/>
    </source>
</evidence>
<proteinExistence type="predicted"/>
<evidence type="ECO:0000256" key="2">
    <source>
        <dbReference type="SAM" id="Phobius"/>
    </source>
</evidence>
<feature type="transmembrane region" description="Helical" evidence="2">
    <location>
        <begin position="95"/>
        <end position="114"/>
    </location>
</feature>
<dbReference type="EMBL" id="BAABCQ010000060">
    <property type="protein sequence ID" value="GAA3982565.1"/>
    <property type="molecule type" value="Genomic_DNA"/>
</dbReference>
<organism evidence="3 4">
    <name type="scientific">Streptomyces marokkonensis</name>
    <dbReference type="NCBI Taxonomy" id="324855"/>
    <lineage>
        <taxon>Bacteria</taxon>
        <taxon>Bacillati</taxon>
        <taxon>Actinomycetota</taxon>
        <taxon>Actinomycetes</taxon>
        <taxon>Kitasatosporales</taxon>
        <taxon>Streptomycetaceae</taxon>
        <taxon>Streptomyces</taxon>
    </lineage>
</organism>
<keyword evidence="4" id="KW-1185">Reference proteome</keyword>
<evidence type="ECO:0008006" key="5">
    <source>
        <dbReference type="Google" id="ProtNLM"/>
    </source>
</evidence>
<feature type="transmembrane region" description="Helical" evidence="2">
    <location>
        <begin position="62"/>
        <end position="83"/>
    </location>
</feature>
<keyword evidence="2" id="KW-1133">Transmembrane helix</keyword>
<dbReference type="InterPro" id="IPR025962">
    <property type="entry name" value="SdpI/YhfL"/>
</dbReference>
<dbReference type="RefSeq" id="WP_345593253.1">
    <property type="nucleotide sequence ID" value="NZ_BAABCQ010000060.1"/>
</dbReference>
<accession>A0ABP7QHM2</accession>
<comment type="caution">
    <text evidence="3">The sequence shown here is derived from an EMBL/GenBank/DDBJ whole genome shotgun (WGS) entry which is preliminary data.</text>
</comment>
<name>A0ABP7QHM2_9ACTN</name>
<keyword evidence="2" id="KW-0812">Transmembrane</keyword>